<dbReference type="RefSeq" id="WP_111347671.1">
    <property type="nucleotide sequence ID" value="NZ_QHHQ01000003.1"/>
</dbReference>
<dbReference type="InterPro" id="IPR002502">
    <property type="entry name" value="Amidase_domain"/>
</dbReference>
<sequence length="273" mass="29956">MTFAIKNHRLDGVRWNATPNRSSGTITPELIIVHDTAGSSFSSSESWMTNPAAKAAAHLLIGRAGDIVQMGAFNQKLWHAGSSSWKGRQYCNGFSIGIEFDNPGILDKHGAAWTGRRYDEAEDCYSEYHGHVMALPYTEAQIETGAEIVTAICRHYGITELAAHFEISPGRKYDTTPLFPLEKFRSIAKGNADPDPIDADPDADGTVSVDGLNLRRWPSNNDNVIAVLNHGDTIEVIRSGVYANGFPEARWHLVKAASHPELGWVHSAYVNLI</sequence>
<dbReference type="EC" id="3.5.1.28" evidence="2"/>
<dbReference type="AlphaFoldDB" id="A0A8B2NN17"/>
<gene>
    <name evidence="6" type="ORF">DLJ53_17880</name>
</gene>
<dbReference type="Proteomes" id="UP000249590">
    <property type="component" value="Unassembled WGS sequence"/>
</dbReference>
<proteinExistence type="predicted"/>
<keyword evidence="4" id="KW-0961">Cell wall biogenesis/degradation</keyword>
<evidence type="ECO:0000313" key="6">
    <source>
        <dbReference type="EMBL" id="RAI01086.1"/>
    </source>
</evidence>
<protein>
    <recommendedName>
        <fullName evidence="2">N-acetylmuramoyl-L-alanine amidase</fullName>
        <ecNumber evidence="2">3.5.1.28</ecNumber>
    </recommendedName>
</protein>
<organism evidence="6 7">
    <name type="scientific">Acuticoccus sediminis</name>
    <dbReference type="NCBI Taxonomy" id="2184697"/>
    <lineage>
        <taxon>Bacteria</taxon>
        <taxon>Pseudomonadati</taxon>
        <taxon>Pseudomonadota</taxon>
        <taxon>Alphaproteobacteria</taxon>
        <taxon>Hyphomicrobiales</taxon>
        <taxon>Amorphaceae</taxon>
        <taxon>Acuticoccus</taxon>
    </lineage>
</organism>
<dbReference type="OrthoDB" id="9794842at2"/>
<comment type="catalytic activity">
    <reaction evidence="1">
        <text>Hydrolyzes the link between N-acetylmuramoyl residues and L-amino acid residues in certain cell-wall glycopeptides.</text>
        <dbReference type="EC" id="3.5.1.28"/>
    </reaction>
</comment>
<feature type="domain" description="SH3b" evidence="5">
    <location>
        <begin position="202"/>
        <end position="273"/>
    </location>
</feature>
<dbReference type="GO" id="GO:0009254">
    <property type="term" value="P:peptidoglycan turnover"/>
    <property type="evidence" value="ECO:0007669"/>
    <property type="project" value="TreeGrafter"/>
</dbReference>
<dbReference type="Gene3D" id="2.30.30.40">
    <property type="entry name" value="SH3 Domains"/>
    <property type="match status" value="1"/>
</dbReference>
<dbReference type="CDD" id="cd06583">
    <property type="entry name" value="PGRP"/>
    <property type="match status" value="1"/>
</dbReference>
<accession>A0A8B2NN17</accession>
<keyword evidence="3" id="KW-0378">Hydrolase</keyword>
<evidence type="ECO:0000256" key="4">
    <source>
        <dbReference type="ARBA" id="ARBA00023316"/>
    </source>
</evidence>
<evidence type="ECO:0000259" key="5">
    <source>
        <dbReference type="PROSITE" id="PS51781"/>
    </source>
</evidence>
<dbReference type="SMART" id="SM00644">
    <property type="entry name" value="Ami_2"/>
    <property type="match status" value="1"/>
</dbReference>
<dbReference type="Pfam" id="PF01510">
    <property type="entry name" value="Amidase_2"/>
    <property type="match status" value="1"/>
</dbReference>
<dbReference type="PANTHER" id="PTHR30417:SF1">
    <property type="entry name" value="N-ACETYLMURAMOYL-L-ALANINE AMIDASE AMID"/>
    <property type="match status" value="1"/>
</dbReference>
<dbReference type="PROSITE" id="PS51781">
    <property type="entry name" value="SH3B"/>
    <property type="match status" value="1"/>
</dbReference>
<dbReference type="InterPro" id="IPR051206">
    <property type="entry name" value="NAMLAA_amidase_2"/>
</dbReference>
<dbReference type="GO" id="GO:0008745">
    <property type="term" value="F:N-acetylmuramoyl-L-alanine amidase activity"/>
    <property type="evidence" value="ECO:0007669"/>
    <property type="project" value="UniProtKB-EC"/>
</dbReference>
<comment type="caution">
    <text evidence="6">The sequence shown here is derived from an EMBL/GenBank/DDBJ whole genome shotgun (WGS) entry which is preliminary data.</text>
</comment>
<evidence type="ECO:0000313" key="7">
    <source>
        <dbReference type="Proteomes" id="UP000249590"/>
    </source>
</evidence>
<evidence type="ECO:0000256" key="1">
    <source>
        <dbReference type="ARBA" id="ARBA00001561"/>
    </source>
</evidence>
<dbReference type="SUPFAM" id="SSF55846">
    <property type="entry name" value="N-acetylmuramoyl-L-alanine amidase-like"/>
    <property type="match status" value="1"/>
</dbReference>
<dbReference type="Gene3D" id="3.40.80.10">
    <property type="entry name" value="Peptidoglycan recognition protein-like"/>
    <property type="match status" value="1"/>
</dbReference>
<dbReference type="PANTHER" id="PTHR30417">
    <property type="entry name" value="N-ACETYLMURAMOYL-L-ALANINE AMIDASE AMID"/>
    <property type="match status" value="1"/>
</dbReference>
<dbReference type="InterPro" id="IPR003646">
    <property type="entry name" value="SH3-like_bac-type"/>
</dbReference>
<dbReference type="EMBL" id="QHHQ01000003">
    <property type="protein sequence ID" value="RAI01086.1"/>
    <property type="molecule type" value="Genomic_DNA"/>
</dbReference>
<dbReference type="GO" id="GO:0071555">
    <property type="term" value="P:cell wall organization"/>
    <property type="evidence" value="ECO:0007669"/>
    <property type="project" value="UniProtKB-KW"/>
</dbReference>
<keyword evidence="7" id="KW-1185">Reference proteome</keyword>
<dbReference type="GO" id="GO:0009253">
    <property type="term" value="P:peptidoglycan catabolic process"/>
    <property type="evidence" value="ECO:0007669"/>
    <property type="project" value="InterPro"/>
</dbReference>
<evidence type="ECO:0000256" key="3">
    <source>
        <dbReference type="ARBA" id="ARBA00022801"/>
    </source>
</evidence>
<reference evidence="6 7" key="1">
    <citation type="submission" date="2018-05" db="EMBL/GenBank/DDBJ databases">
        <title>Acuticoccus sediminis sp. nov., isolated from deep-sea sediment of Indian Ocean.</title>
        <authorList>
            <person name="Liu X."/>
            <person name="Lai Q."/>
            <person name="Du Y."/>
            <person name="Sun F."/>
            <person name="Zhang X."/>
            <person name="Wang S."/>
            <person name="Shao Z."/>
        </authorList>
    </citation>
    <scope>NUCLEOTIDE SEQUENCE [LARGE SCALE GENOMIC DNA]</scope>
    <source>
        <strain evidence="6 7">PTG4-2</strain>
    </source>
</reference>
<name>A0A8B2NN17_9HYPH</name>
<evidence type="ECO:0000256" key="2">
    <source>
        <dbReference type="ARBA" id="ARBA00011901"/>
    </source>
</evidence>
<dbReference type="InterPro" id="IPR036505">
    <property type="entry name" value="Amidase/PGRP_sf"/>
</dbReference>